<dbReference type="Proteomes" id="UP001431449">
    <property type="component" value="Unassembled WGS sequence"/>
</dbReference>
<dbReference type="EC" id="2.5.1.78" evidence="3 7"/>
<feature type="binding site" evidence="7">
    <location>
        <begin position="86"/>
        <end position="87"/>
    </location>
    <ligand>
        <name>(2S)-2-hydroxy-3-oxobutyl phosphate</name>
        <dbReference type="ChEBI" id="CHEBI:58830"/>
    </ligand>
</feature>
<keyword evidence="9" id="KW-1185">Reference proteome</keyword>
<protein>
    <recommendedName>
        <fullName evidence="3 7">6,7-dimethyl-8-ribityllumazine synthase</fullName>
        <shortName evidence="7">DMRL synthase</shortName>
        <shortName evidence="7">LS</shortName>
        <shortName evidence="7">Lumazine synthase</shortName>
        <ecNumber evidence="3 7">2.5.1.78</ecNumber>
    </recommendedName>
</protein>
<feature type="binding site" evidence="7">
    <location>
        <position position="114"/>
    </location>
    <ligand>
        <name>5-amino-6-(D-ribitylamino)uracil</name>
        <dbReference type="ChEBI" id="CHEBI:15934"/>
    </ligand>
</feature>
<sequence length="155" mass="16540">MAHFEGDLRIAAGHRFAIVASRWNPRIVDALVDGARRTFAGNGLDPDALDVIRVPGAWEIPLAVQRAACSGRYRAVVALGCVVRGDTRHYEHVADRCAEALMRVSLDEGIPVANGVLAVERHEDAEARAGGAHGNKGEEAALAALEMAQLIEQLA</sequence>
<dbReference type="CDD" id="cd09209">
    <property type="entry name" value="Lumazine_synthase-I"/>
    <property type="match status" value="1"/>
</dbReference>
<dbReference type="PANTHER" id="PTHR21058:SF0">
    <property type="entry name" value="6,7-DIMETHYL-8-RIBITYLLUMAZINE SYNTHASE"/>
    <property type="match status" value="1"/>
</dbReference>
<dbReference type="NCBIfam" id="TIGR00114">
    <property type="entry name" value="lumazine-synth"/>
    <property type="match status" value="1"/>
</dbReference>
<dbReference type="PANTHER" id="PTHR21058">
    <property type="entry name" value="6,7-DIMETHYL-8-RIBITYLLUMAZINE SYNTHASE DMRL SYNTHASE LUMAZINE SYNTHASE"/>
    <property type="match status" value="1"/>
</dbReference>
<dbReference type="HAMAP" id="MF_00178">
    <property type="entry name" value="Lumazine_synth"/>
    <property type="match status" value="1"/>
</dbReference>
<evidence type="ECO:0000256" key="6">
    <source>
        <dbReference type="ARBA" id="ARBA00048785"/>
    </source>
</evidence>
<dbReference type="Gene3D" id="3.40.50.960">
    <property type="entry name" value="Lumazine/riboflavin synthase"/>
    <property type="match status" value="1"/>
</dbReference>
<evidence type="ECO:0000256" key="1">
    <source>
        <dbReference type="ARBA" id="ARBA00004917"/>
    </source>
</evidence>
<comment type="caution">
    <text evidence="8">The sequence shown here is derived from an EMBL/GenBank/DDBJ whole genome shotgun (WGS) entry which is preliminary data.</text>
</comment>
<evidence type="ECO:0000256" key="7">
    <source>
        <dbReference type="HAMAP-Rule" id="MF_00178"/>
    </source>
</evidence>
<dbReference type="Pfam" id="PF00885">
    <property type="entry name" value="DMRL_synthase"/>
    <property type="match status" value="1"/>
</dbReference>
<accession>A0ABT0GJ97</accession>
<keyword evidence="5 7" id="KW-0808">Transferase</keyword>
<proteinExistence type="inferred from homology"/>
<dbReference type="GO" id="GO:0000906">
    <property type="term" value="F:6,7-dimethyl-8-ribityllumazine synthase activity"/>
    <property type="evidence" value="ECO:0007669"/>
    <property type="project" value="UniProtKB-EC"/>
</dbReference>
<comment type="pathway">
    <text evidence="1 7">Cofactor biosynthesis; riboflavin biosynthesis; riboflavin from 2-hydroxy-3-oxobutyl phosphate and 5-amino-6-(D-ribitylamino)uracil: step 1/2.</text>
</comment>
<feature type="binding site" evidence="7">
    <location>
        <position position="128"/>
    </location>
    <ligand>
        <name>(2S)-2-hydroxy-3-oxobutyl phosphate</name>
        <dbReference type="ChEBI" id="CHEBI:58830"/>
    </ligand>
</feature>
<gene>
    <name evidence="7 8" type="primary">ribH</name>
    <name evidence="8" type="ORF">M0G41_13120</name>
</gene>
<evidence type="ECO:0000256" key="2">
    <source>
        <dbReference type="ARBA" id="ARBA00007424"/>
    </source>
</evidence>
<organism evidence="8 9">
    <name type="scientific">Pseudomarimonas salicorniae</name>
    <dbReference type="NCBI Taxonomy" id="2933270"/>
    <lineage>
        <taxon>Bacteria</taxon>
        <taxon>Pseudomonadati</taxon>
        <taxon>Pseudomonadota</taxon>
        <taxon>Gammaproteobacteria</taxon>
        <taxon>Lysobacterales</taxon>
        <taxon>Lysobacteraceae</taxon>
        <taxon>Pseudomarimonas</taxon>
    </lineage>
</organism>
<keyword evidence="4 7" id="KW-0686">Riboflavin biosynthesis</keyword>
<feature type="active site" description="Proton donor" evidence="7">
    <location>
        <position position="89"/>
    </location>
</feature>
<evidence type="ECO:0000256" key="5">
    <source>
        <dbReference type="ARBA" id="ARBA00022679"/>
    </source>
</evidence>
<comment type="function">
    <text evidence="7">Catalyzes the formation of 6,7-dimethyl-8-ribityllumazine by condensation of 5-amino-6-(D-ribitylamino)uracil with 3,4-dihydroxy-2-butanone 4-phosphate. This is the penultimate step in the biosynthesis of riboflavin.</text>
</comment>
<feature type="binding site" evidence="7">
    <location>
        <begin position="57"/>
        <end position="59"/>
    </location>
    <ligand>
        <name>5-amino-6-(D-ribitylamino)uracil</name>
        <dbReference type="ChEBI" id="CHEBI:15934"/>
    </ligand>
</feature>
<dbReference type="InterPro" id="IPR034964">
    <property type="entry name" value="LS"/>
</dbReference>
<evidence type="ECO:0000256" key="3">
    <source>
        <dbReference type="ARBA" id="ARBA00012664"/>
    </source>
</evidence>
<comment type="subunit">
    <text evidence="7">Forms an icosahedral capsid composed of 60 subunits, arranged as a dodecamer of pentamers.</text>
</comment>
<name>A0ABT0GJ97_9GAMM</name>
<dbReference type="RefSeq" id="WP_248210139.1">
    <property type="nucleotide sequence ID" value="NZ_JALNMH010000010.1"/>
</dbReference>
<dbReference type="SUPFAM" id="SSF52121">
    <property type="entry name" value="Lumazine synthase"/>
    <property type="match status" value="1"/>
</dbReference>
<dbReference type="InterPro" id="IPR002180">
    <property type="entry name" value="LS/RS"/>
</dbReference>
<reference evidence="8" key="1">
    <citation type="submission" date="2022-04" db="EMBL/GenBank/DDBJ databases">
        <title>Lysobacter sp. CAU 1642 isolated from sea sand.</title>
        <authorList>
            <person name="Kim W."/>
        </authorList>
    </citation>
    <scope>NUCLEOTIDE SEQUENCE</scope>
    <source>
        <strain evidence="8">CAU 1642</strain>
    </source>
</reference>
<comment type="similarity">
    <text evidence="2 7">Belongs to the DMRL synthase family.</text>
</comment>
<evidence type="ECO:0000313" key="8">
    <source>
        <dbReference type="EMBL" id="MCK7594608.1"/>
    </source>
</evidence>
<evidence type="ECO:0000313" key="9">
    <source>
        <dbReference type="Proteomes" id="UP001431449"/>
    </source>
</evidence>
<feature type="binding site" evidence="7">
    <location>
        <position position="23"/>
    </location>
    <ligand>
        <name>5-amino-6-(D-ribitylamino)uracil</name>
        <dbReference type="ChEBI" id="CHEBI:15934"/>
    </ligand>
</feature>
<feature type="binding site" evidence="7">
    <location>
        <begin position="81"/>
        <end position="83"/>
    </location>
    <ligand>
        <name>5-amino-6-(D-ribitylamino)uracil</name>
        <dbReference type="ChEBI" id="CHEBI:15934"/>
    </ligand>
</feature>
<comment type="catalytic activity">
    <reaction evidence="6 7">
        <text>(2S)-2-hydroxy-3-oxobutyl phosphate + 5-amino-6-(D-ribitylamino)uracil = 6,7-dimethyl-8-(1-D-ribityl)lumazine + phosphate + 2 H2O + H(+)</text>
        <dbReference type="Rhea" id="RHEA:26152"/>
        <dbReference type="ChEBI" id="CHEBI:15377"/>
        <dbReference type="ChEBI" id="CHEBI:15378"/>
        <dbReference type="ChEBI" id="CHEBI:15934"/>
        <dbReference type="ChEBI" id="CHEBI:43474"/>
        <dbReference type="ChEBI" id="CHEBI:58201"/>
        <dbReference type="ChEBI" id="CHEBI:58830"/>
        <dbReference type="EC" id="2.5.1.78"/>
    </reaction>
</comment>
<dbReference type="InterPro" id="IPR036467">
    <property type="entry name" value="LS/RS_sf"/>
</dbReference>
<dbReference type="EMBL" id="JALNMH010000010">
    <property type="protein sequence ID" value="MCK7594608.1"/>
    <property type="molecule type" value="Genomic_DNA"/>
</dbReference>
<evidence type="ECO:0000256" key="4">
    <source>
        <dbReference type="ARBA" id="ARBA00022619"/>
    </source>
</evidence>